<dbReference type="AlphaFoldDB" id="A0AAV2DKY8"/>
<gene>
    <name evidence="11" type="ORF">LTRI10_LOCUS15792</name>
</gene>
<keyword evidence="7 9" id="KW-0503">Monooxygenase</keyword>
<protein>
    <recommendedName>
        <fullName evidence="13">Cytochrome P450</fullName>
    </recommendedName>
</protein>
<evidence type="ECO:0000256" key="9">
    <source>
        <dbReference type="RuleBase" id="RU000461"/>
    </source>
</evidence>
<dbReference type="EMBL" id="OZ034816">
    <property type="protein sequence ID" value="CAL1373888.1"/>
    <property type="molecule type" value="Genomic_DNA"/>
</dbReference>
<keyword evidence="10" id="KW-0812">Transmembrane</keyword>
<comment type="similarity">
    <text evidence="2 9">Belongs to the cytochrome P450 family.</text>
</comment>
<dbReference type="Proteomes" id="UP001497516">
    <property type="component" value="Chromosome 3"/>
</dbReference>
<dbReference type="SUPFAM" id="SSF48264">
    <property type="entry name" value="Cytochrome P450"/>
    <property type="match status" value="1"/>
</dbReference>
<dbReference type="InterPro" id="IPR036396">
    <property type="entry name" value="Cyt_P450_sf"/>
</dbReference>
<evidence type="ECO:0000256" key="10">
    <source>
        <dbReference type="SAM" id="Phobius"/>
    </source>
</evidence>
<dbReference type="GO" id="GO:0005506">
    <property type="term" value="F:iron ion binding"/>
    <property type="evidence" value="ECO:0007669"/>
    <property type="project" value="InterPro"/>
</dbReference>
<dbReference type="PRINTS" id="PR00385">
    <property type="entry name" value="P450"/>
</dbReference>
<feature type="transmembrane region" description="Helical" evidence="10">
    <location>
        <begin position="14"/>
        <end position="30"/>
    </location>
</feature>
<accession>A0AAV2DKY8</accession>
<dbReference type="GO" id="GO:0020037">
    <property type="term" value="F:heme binding"/>
    <property type="evidence" value="ECO:0007669"/>
    <property type="project" value="InterPro"/>
</dbReference>
<dbReference type="GO" id="GO:0004497">
    <property type="term" value="F:monooxygenase activity"/>
    <property type="evidence" value="ECO:0007669"/>
    <property type="project" value="UniProtKB-KW"/>
</dbReference>
<keyword evidence="4 8" id="KW-0479">Metal-binding</keyword>
<evidence type="ECO:0000256" key="4">
    <source>
        <dbReference type="ARBA" id="ARBA00022723"/>
    </source>
</evidence>
<dbReference type="CDD" id="cd11072">
    <property type="entry name" value="CYP71-like"/>
    <property type="match status" value="1"/>
</dbReference>
<evidence type="ECO:0000256" key="7">
    <source>
        <dbReference type="ARBA" id="ARBA00023033"/>
    </source>
</evidence>
<proteinExistence type="inferred from homology"/>
<dbReference type="InterPro" id="IPR017972">
    <property type="entry name" value="Cyt_P450_CS"/>
</dbReference>
<evidence type="ECO:0008006" key="13">
    <source>
        <dbReference type="Google" id="ProtNLM"/>
    </source>
</evidence>
<evidence type="ECO:0000256" key="3">
    <source>
        <dbReference type="ARBA" id="ARBA00022617"/>
    </source>
</evidence>
<dbReference type="InterPro" id="IPR002401">
    <property type="entry name" value="Cyt_P450_E_grp-I"/>
</dbReference>
<comment type="cofactor">
    <cofactor evidence="1 8">
        <name>heme</name>
        <dbReference type="ChEBI" id="CHEBI:30413"/>
    </cofactor>
</comment>
<dbReference type="PANTHER" id="PTHR47955:SF8">
    <property type="entry name" value="CYTOCHROME P450 71D11-LIKE"/>
    <property type="match status" value="1"/>
</dbReference>
<organism evidence="11 12">
    <name type="scientific">Linum trigynum</name>
    <dbReference type="NCBI Taxonomy" id="586398"/>
    <lineage>
        <taxon>Eukaryota</taxon>
        <taxon>Viridiplantae</taxon>
        <taxon>Streptophyta</taxon>
        <taxon>Embryophyta</taxon>
        <taxon>Tracheophyta</taxon>
        <taxon>Spermatophyta</taxon>
        <taxon>Magnoliopsida</taxon>
        <taxon>eudicotyledons</taxon>
        <taxon>Gunneridae</taxon>
        <taxon>Pentapetalae</taxon>
        <taxon>rosids</taxon>
        <taxon>fabids</taxon>
        <taxon>Malpighiales</taxon>
        <taxon>Linaceae</taxon>
        <taxon>Linum</taxon>
    </lineage>
</organism>
<dbReference type="PRINTS" id="PR00463">
    <property type="entry name" value="EP450I"/>
</dbReference>
<evidence type="ECO:0000313" key="11">
    <source>
        <dbReference type="EMBL" id="CAL1373888.1"/>
    </source>
</evidence>
<dbReference type="Pfam" id="PF00067">
    <property type="entry name" value="p450"/>
    <property type="match status" value="1"/>
</dbReference>
<dbReference type="FunFam" id="1.10.630.10:FF:000043">
    <property type="entry name" value="Cytochrome P450 99A2"/>
    <property type="match status" value="1"/>
</dbReference>
<dbReference type="InterPro" id="IPR001128">
    <property type="entry name" value="Cyt_P450"/>
</dbReference>
<keyword evidence="12" id="KW-1185">Reference proteome</keyword>
<evidence type="ECO:0000256" key="8">
    <source>
        <dbReference type="PIRSR" id="PIRSR602401-1"/>
    </source>
</evidence>
<evidence type="ECO:0000256" key="5">
    <source>
        <dbReference type="ARBA" id="ARBA00023002"/>
    </source>
</evidence>
<evidence type="ECO:0000256" key="6">
    <source>
        <dbReference type="ARBA" id="ARBA00023004"/>
    </source>
</evidence>
<evidence type="ECO:0000256" key="2">
    <source>
        <dbReference type="ARBA" id="ARBA00010617"/>
    </source>
</evidence>
<keyword evidence="10" id="KW-1133">Transmembrane helix</keyword>
<reference evidence="11 12" key="1">
    <citation type="submission" date="2024-04" db="EMBL/GenBank/DDBJ databases">
        <authorList>
            <person name="Fracassetti M."/>
        </authorList>
    </citation>
    <scope>NUCLEOTIDE SEQUENCE [LARGE SCALE GENOMIC DNA]</scope>
</reference>
<name>A0AAV2DKY8_9ROSI</name>
<sequence length="521" mass="58242">MANWLSIPAGFPESLPAFLLLLLVSIPFLLRRGSRRQNLPPGPPTLPLIGNLHQLAGPTLPHRSITNLAQKYGPIMRLQLGQCLAVVISSPDAAKEVLRTKELSFPQRPEVLAVEIMSYDHSSLVFAPYGDYWRQLRKICVSELLSAKRVASFRSIREQEVWDLVVSISNDAVSNTTQNDAVAINLSERIFLATNNVTSRSAFGMRCRDGGEFLSLLHQVIQVGGGFNLPDLFPSFRFLRHVTGIQAALERIHVGIDRILEDIVKQHLGPGRVVDGSGPGGREEDLLDVLIKLQDSDETELKLTTNHLKAVTMDIFSAGSETSATTMEWAMAELMKNPRVMEKAQVELRRAFNGKTRIEESDLHNHDLSYLRSVVKETLRMHPPGPLLPRESVEACEVGGYHIPTKAKILINAYAIGRDPETWVDPDCFRPERFEGSVVDFRGTNFELIPFGGGRRICPGISFATANIDLALAQMLYHFDWKFPEGMTHEEMDMSEIFGITARKKHNLHLVPVLRIPFSNC</sequence>
<dbReference type="PANTHER" id="PTHR47955">
    <property type="entry name" value="CYTOCHROME P450 FAMILY 71 PROTEIN"/>
    <property type="match status" value="1"/>
</dbReference>
<dbReference type="PROSITE" id="PS00086">
    <property type="entry name" value="CYTOCHROME_P450"/>
    <property type="match status" value="1"/>
</dbReference>
<feature type="binding site" description="axial binding residue" evidence="8">
    <location>
        <position position="458"/>
    </location>
    <ligand>
        <name>heme</name>
        <dbReference type="ChEBI" id="CHEBI:30413"/>
    </ligand>
    <ligandPart>
        <name>Fe</name>
        <dbReference type="ChEBI" id="CHEBI:18248"/>
    </ligandPart>
</feature>
<keyword evidence="6 8" id="KW-0408">Iron</keyword>
<evidence type="ECO:0000313" key="12">
    <source>
        <dbReference type="Proteomes" id="UP001497516"/>
    </source>
</evidence>
<keyword evidence="10" id="KW-0472">Membrane</keyword>
<dbReference type="GO" id="GO:0016705">
    <property type="term" value="F:oxidoreductase activity, acting on paired donors, with incorporation or reduction of molecular oxygen"/>
    <property type="evidence" value="ECO:0007669"/>
    <property type="project" value="InterPro"/>
</dbReference>
<dbReference type="Gene3D" id="1.10.630.10">
    <property type="entry name" value="Cytochrome P450"/>
    <property type="match status" value="1"/>
</dbReference>
<keyword evidence="5 9" id="KW-0560">Oxidoreductase</keyword>
<keyword evidence="3 8" id="KW-0349">Heme</keyword>
<evidence type="ECO:0000256" key="1">
    <source>
        <dbReference type="ARBA" id="ARBA00001971"/>
    </source>
</evidence>